<dbReference type="eggNOG" id="COG2979">
    <property type="taxonomic scope" value="Bacteria"/>
</dbReference>
<feature type="region of interest" description="Disordered" evidence="1">
    <location>
        <begin position="34"/>
        <end position="83"/>
    </location>
</feature>
<dbReference type="SUPFAM" id="SSF158682">
    <property type="entry name" value="TerB-like"/>
    <property type="match status" value="1"/>
</dbReference>
<reference evidence="2 3" key="1">
    <citation type="journal article" date="2013" name="Genome Announc.">
        <title>Genome sequences for three denitrifying bacterial strains isolated from a uranium- and nitrate-contaminated subsurface environment.</title>
        <authorList>
            <person name="Venkatramanan R."/>
            <person name="Prakash O."/>
            <person name="Woyke T."/>
            <person name="Chain P."/>
            <person name="Goodwin L.A."/>
            <person name="Watson D."/>
            <person name="Brooks S."/>
            <person name="Kostka J.E."/>
            <person name="Green S.J."/>
        </authorList>
    </citation>
    <scope>NUCLEOTIDE SEQUENCE [LARGE SCALE GENOMIC DNA]</scope>
    <source>
        <strain evidence="2 3">1NES1</strain>
    </source>
</reference>
<dbReference type="HOGENOM" id="CLU_838746_0_0_5"/>
<keyword evidence="3" id="KW-1185">Reference proteome</keyword>
<proteinExistence type="predicted"/>
<protein>
    <recommendedName>
        <fullName evidence="4">DUF533 domain-containing protein</fullName>
    </recommendedName>
</protein>
<organism evidence="2 3">
    <name type="scientific">Hyphomicrobium denitrificans 1NES1</name>
    <dbReference type="NCBI Taxonomy" id="670307"/>
    <lineage>
        <taxon>Bacteria</taxon>
        <taxon>Pseudomonadati</taxon>
        <taxon>Pseudomonadota</taxon>
        <taxon>Alphaproteobacteria</taxon>
        <taxon>Hyphomicrobiales</taxon>
        <taxon>Hyphomicrobiaceae</taxon>
        <taxon>Hyphomicrobium</taxon>
    </lineage>
</organism>
<evidence type="ECO:0000256" key="1">
    <source>
        <dbReference type="SAM" id="MobiDB-lite"/>
    </source>
</evidence>
<dbReference type="Proteomes" id="UP000005952">
    <property type="component" value="Chromosome"/>
</dbReference>
<feature type="compositionally biased region" description="Low complexity" evidence="1">
    <location>
        <begin position="60"/>
        <end position="79"/>
    </location>
</feature>
<dbReference type="AlphaFoldDB" id="N0B8D8"/>
<accession>N0B8D8</accession>
<name>N0B8D8_9HYPH</name>
<evidence type="ECO:0008006" key="4">
    <source>
        <dbReference type="Google" id="ProtNLM"/>
    </source>
</evidence>
<evidence type="ECO:0000313" key="3">
    <source>
        <dbReference type="Proteomes" id="UP000005952"/>
    </source>
</evidence>
<sequence>MTIALPTFRRSDRNRRTPAMFDAKSILENIVRGAASPQPSGAGGSGGLGDILNEIGKSLSQPQGGSPSSGPTSAPGAQGKNIGDILGDLARQFEQPSSADTRSSTAPANAASPDLGDVLAQIKDKLNQAGGAVTDSGSITDVLGKILSQATQGVSEGTSRIGEATGATDALGRTAADPQTAQILEQLKNVLQTNPFTAGAAAGGLGGLLLGTRTGRSLASSAVRIGALAMIGGLAYKAMQNYQAGKPLITGATTPVAPPAGSGFEPAAVANDAAVHYIQAMIAAAAADGRIDSNEHAALILSLTQAGAGSDAEAFLANELNSPRSVQELAASVKTPQEAVQLYTAARIAVADNSPAEKQFLASLAAALNIDPKLAAHVDATAQAAA</sequence>
<dbReference type="Gene3D" id="1.10.3680.10">
    <property type="entry name" value="TerB-like"/>
    <property type="match status" value="1"/>
</dbReference>
<dbReference type="InterPro" id="IPR029024">
    <property type="entry name" value="TerB-like"/>
</dbReference>
<dbReference type="CDD" id="cd07178">
    <property type="entry name" value="terB_like_YebE"/>
    <property type="match status" value="1"/>
</dbReference>
<dbReference type="KEGG" id="hdt:HYPDE_38133"/>
<dbReference type="STRING" id="670307.HYPDE_38133"/>
<dbReference type="InterPro" id="IPR007486">
    <property type="entry name" value="YebE"/>
</dbReference>
<dbReference type="Pfam" id="PF04391">
    <property type="entry name" value="DUF533"/>
    <property type="match status" value="1"/>
</dbReference>
<gene>
    <name evidence="2" type="ORF">HYPDE_38133</name>
</gene>
<dbReference type="EMBL" id="CP005587">
    <property type="protein sequence ID" value="AGK59298.1"/>
    <property type="molecule type" value="Genomic_DNA"/>
</dbReference>
<evidence type="ECO:0000313" key="2">
    <source>
        <dbReference type="EMBL" id="AGK59298.1"/>
    </source>
</evidence>